<evidence type="ECO:0000313" key="2">
    <source>
        <dbReference type="EMBL" id="SEB74918.1"/>
    </source>
</evidence>
<keyword evidence="1" id="KW-0472">Membrane</keyword>
<dbReference type="EMBL" id="FNSV01000005">
    <property type="protein sequence ID" value="SEB74918.1"/>
    <property type="molecule type" value="Genomic_DNA"/>
</dbReference>
<reference evidence="3" key="1">
    <citation type="submission" date="2016-10" db="EMBL/GenBank/DDBJ databases">
        <authorList>
            <person name="Varghese N."/>
            <person name="Submissions S."/>
        </authorList>
    </citation>
    <scope>NUCLEOTIDE SEQUENCE [LARGE SCALE GENOMIC DNA]</scope>
    <source>
        <strain evidence="3">DSM 44498</strain>
    </source>
</reference>
<name>A0A1H4LWG1_9NOCA</name>
<feature type="transmembrane region" description="Helical" evidence="1">
    <location>
        <begin position="30"/>
        <end position="52"/>
    </location>
</feature>
<protein>
    <recommendedName>
        <fullName evidence="4">Transmembrane protein</fullName>
    </recommendedName>
</protein>
<keyword evidence="3" id="KW-1185">Reference proteome</keyword>
<dbReference type="PANTHER" id="PTHR42305">
    <property type="entry name" value="MEMBRANE PROTEIN RV1733C-RELATED"/>
    <property type="match status" value="1"/>
</dbReference>
<proteinExistence type="predicted"/>
<dbReference type="InterPro" id="IPR039708">
    <property type="entry name" value="MT1774/Rv1733c-like"/>
</dbReference>
<dbReference type="PANTHER" id="PTHR42305:SF1">
    <property type="entry name" value="MEMBRANE PROTEIN RV1733C-RELATED"/>
    <property type="match status" value="1"/>
</dbReference>
<feature type="transmembrane region" description="Helical" evidence="1">
    <location>
        <begin position="147"/>
        <end position="172"/>
    </location>
</feature>
<evidence type="ECO:0000256" key="1">
    <source>
        <dbReference type="SAM" id="Phobius"/>
    </source>
</evidence>
<dbReference type="OrthoDB" id="4482438at2"/>
<keyword evidence="1" id="KW-0812">Transmembrane</keyword>
<sequence>MTTDQVLRWWRLAPWSRNPLMRATDRCDSVVAAVLITFILMVVPFAAAFGTVTYTSLNERSHAELRTRHAQSAVVIDDPRHVVVADAPSRSPEMQSRATVQWTAQDGVLRSSDVEIRPGTHRGDTVTVWVDMNGNVVDEPRSGVENAAIAVCAALLVWTVAAVCSLLLYVGVRWMNGRSRMRQWDRAWRDFGRTPGWPVS</sequence>
<gene>
    <name evidence="2" type="ORF">SAMN04490239_1497</name>
</gene>
<dbReference type="RefSeq" id="WP_072943974.1">
    <property type="nucleotide sequence ID" value="NZ_FNSV01000005.1"/>
</dbReference>
<accession>A0A1H4LWG1</accession>
<dbReference type="Proteomes" id="UP000183561">
    <property type="component" value="Unassembled WGS sequence"/>
</dbReference>
<dbReference type="AlphaFoldDB" id="A0A1H4LWG1"/>
<evidence type="ECO:0008006" key="4">
    <source>
        <dbReference type="Google" id="ProtNLM"/>
    </source>
</evidence>
<keyword evidence="1" id="KW-1133">Transmembrane helix</keyword>
<organism evidence="2 3">
    <name type="scientific">Rhodococcus koreensis</name>
    <dbReference type="NCBI Taxonomy" id="99653"/>
    <lineage>
        <taxon>Bacteria</taxon>
        <taxon>Bacillati</taxon>
        <taxon>Actinomycetota</taxon>
        <taxon>Actinomycetes</taxon>
        <taxon>Mycobacteriales</taxon>
        <taxon>Nocardiaceae</taxon>
        <taxon>Rhodococcus</taxon>
    </lineage>
</organism>
<evidence type="ECO:0000313" key="3">
    <source>
        <dbReference type="Proteomes" id="UP000183561"/>
    </source>
</evidence>